<evidence type="ECO:0000256" key="1">
    <source>
        <dbReference type="SAM" id="MobiDB-lite"/>
    </source>
</evidence>
<organism evidence="2 3">
    <name type="scientific">Gammaproteobacteria bacterium LSUCC0057</name>
    <dbReference type="NCBI Taxonomy" id="2559237"/>
    <lineage>
        <taxon>Bacteria</taxon>
        <taxon>Pseudomonadati</taxon>
        <taxon>Pseudomonadota</taxon>
        <taxon>Gammaproteobacteria</taxon>
        <taxon>Cellvibrionales</taxon>
        <taxon>Porticoccaceae</taxon>
        <taxon>SAR92 clade</taxon>
    </lineage>
</organism>
<accession>A0A4Y8UF19</accession>
<feature type="compositionally biased region" description="Basic residues" evidence="1">
    <location>
        <begin position="11"/>
        <end position="25"/>
    </location>
</feature>
<proteinExistence type="predicted"/>
<evidence type="ECO:0000313" key="2">
    <source>
        <dbReference type="EMBL" id="TFH67320.1"/>
    </source>
</evidence>
<comment type="caution">
    <text evidence="2">The sequence shown here is derived from an EMBL/GenBank/DDBJ whole genome shotgun (WGS) entry which is preliminary data.</text>
</comment>
<keyword evidence="3" id="KW-1185">Reference proteome</keyword>
<dbReference type="Pfam" id="PF11306">
    <property type="entry name" value="DUF3108"/>
    <property type="match status" value="1"/>
</dbReference>
<protein>
    <submittedName>
        <fullName evidence="2">DUF3108 domain-containing protein</fullName>
    </submittedName>
</protein>
<sequence length="316" mass="35860">MAAAGAAGDVRRHRAARRPADRQRRHCCLRRSATAQLSREPFAAATVTDHAVPLILSATKGALLVLTKLVTLIRRTLLCAVISGSAISSAELLPFVADYQAHYNGMEVSASRQLQRDGDSYREQLSMRSLLGSVDELSHFSLDANHWPRPHSSRYSLSLLGINRDERQQFDWQALEVNYRRGDKQRRIALEPHCLDLTTHRTALVADLRQRRESLDYCVINRGKRKQYRYTVVGEERIDTALGALNTLHVSRQRDADESRNTELWLAIDWDFLLVRLHQFEEDEEYRLELTSATVAQRPVAALPQTLNTPLDPTGN</sequence>
<dbReference type="InterPro" id="IPR021457">
    <property type="entry name" value="DUF3108"/>
</dbReference>
<gene>
    <name evidence="2" type="ORF">E3W66_07430</name>
</gene>
<feature type="region of interest" description="Disordered" evidence="1">
    <location>
        <begin position="1"/>
        <end position="25"/>
    </location>
</feature>
<dbReference type="OrthoDB" id="6007799at2"/>
<evidence type="ECO:0000313" key="3">
    <source>
        <dbReference type="Proteomes" id="UP000298133"/>
    </source>
</evidence>
<dbReference type="AlphaFoldDB" id="A0A4Y8UF19"/>
<reference evidence="2 3" key="1">
    <citation type="submission" date="2019-03" db="EMBL/GenBank/DDBJ databases">
        <title>Draft genome of Gammaproteobacteria bacterium LSUCC0057, a member of the SAR92 clade.</title>
        <authorList>
            <person name="Lanclos V.C."/>
            <person name="Doiron C."/>
            <person name="Henson M.W."/>
            <person name="Thrash J.C."/>
        </authorList>
    </citation>
    <scope>NUCLEOTIDE SEQUENCE [LARGE SCALE GENOMIC DNA]</scope>
    <source>
        <strain evidence="2 3">LSUCC0057</strain>
    </source>
</reference>
<name>A0A4Y8UF19_9GAMM</name>
<dbReference type="Proteomes" id="UP000298133">
    <property type="component" value="Unassembled WGS sequence"/>
</dbReference>
<dbReference type="EMBL" id="SPIA01000003">
    <property type="protein sequence ID" value="TFH67320.1"/>
    <property type="molecule type" value="Genomic_DNA"/>
</dbReference>